<accession>A0A1A8DRD6</accession>
<feature type="non-terminal residue" evidence="1">
    <location>
        <position position="1"/>
    </location>
</feature>
<organism evidence="1">
    <name type="scientific">Nothobranchius kadleci</name>
    <name type="common">African annual killifish</name>
    <dbReference type="NCBI Taxonomy" id="1051664"/>
    <lineage>
        <taxon>Eukaryota</taxon>
        <taxon>Metazoa</taxon>
        <taxon>Chordata</taxon>
        <taxon>Craniata</taxon>
        <taxon>Vertebrata</taxon>
        <taxon>Euteleostomi</taxon>
        <taxon>Actinopterygii</taxon>
        <taxon>Neopterygii</taxon>
        <taxon>Teleostei</taxon>
        <taxon>Neoteleostei</taxon>
        <taxon>Acanthomorphata</taxon>
        <taxon>Ovalentaria</taxon>
        <taxon>Atherinomorphae</taxon>
        <taxon>Cyprinodontiformes</taxon>
        <taxon>Nothobranchiidae</taxon>
        <taxon>Nothobranchius</taxon>
    </lineage>
</organism>
<evidence type="ECO:0000313" key="1">
    <source>
        <dbReference type="EMBL" id="SBQ35389.1"/>
    </source>
</evidence>
<proteinExistence type="predicted"/>
<protein>
    <submittedName>
        <fullName evidence="1">Uncharacterized protein</fullName>
    </submittedName>
</protein>
<dbReference type="AlphaFoldDB" id="A0A1A8DRD6"/>
<reference evidence="1" key="1">
    <citation type="submission" date="2016-05" db="EMBL/GenBank/DDBJ databases">
        <authorList>
            <person name="Lavstsen T."/>
            <person name="Jespersen J.S."/>
        </authorList>
    </citation>
    <scope>NUCLEOTIDE SEQUENCE</scope>
    <source>
        <tissue evidence="1">Brain</tissue>
    </source>
</reference>
<feature type="non-terminal residue" evidence="1">
    <location>
        <position position="118"/>
    </location>
</feature>
<gene>
    <name evidence="1" type="primary">CR847511.1</name>
</gene>
<dbReference type="EMBL" id="HAEA01006909">
    <property type="protein sequence ID" value="SBQ35389.1"/>
    <property type="molecule type" value="Transcribed_RNA"/>
</dbReference>
<name>A0A1A8DRD6_NOTKA</name>
<sequence>GGCGHKNRPSQCLPLGEEWSEVSAASACRWSLPGGAFVQRCVGIGLFARGVEALCCSSVFEAGLAPWFPGLLLAYSSDVCGLRLWSAWSPRGWCTSWSMVAFLLVARVGFGWGRPRCR</sequence>
<reference evidence="1" key="2">
    <citation type="submission" date="2016-06" db="EMBL/GenBank/DDBJ databases">
        <title>The genome of a short-lived fish provides insights into sex chromosome evolution and the genetic control of aging.</title>
        <authorList>
            <person name="Reichwald K."/>
            <person name="Felder M."/>
            <person name="Petzold A."/>
            <person name="Koch P."/>
            <person name="Groth M."/>
            <person name="Platzer M."/>
        </authorList>
    </citation>
    <scope>NUCLEOTIDE SEQUENCE</scope>
    <source>
        <tissue evidence="1">Brain</tissue>
    </source>
</reference>